<evidence type="ECO:0000313" key="3">
    <source>
        <dbReference type="Proteomes" id="UP000011776"/>
    </source>
</evidence>
<evidence type="ECO:0000256" key="1">
    <source>
        <dbReference type="ARBA" id="ARBA00022737"/>
    </source>
</evidence>
<dbReference type="InterPro" id="IPR003409">
    <property type="entry name" value="MORN"/>
</dbReference>
<reference evidence="2 3" key="1">
    <citation type="submission" date="2013-02" db="EMBL/GenBank/DDBJ databases">
        <authorList>
            <person name="Harkins D.M."/>
            <person name="Durkin A.S."/>
            <person name="Brinkac L.M."/>
            <person name="Haft D.H."/>
            <person name="Selengut J.D."/>
            <person name="Sanka R."/>
            <person name="DePew J."/>
            <person name="Purushe J."/>
            <person name="Tulsiani S.M."/>
            <person name="Graham G.C."/>
            <person name="Burns M.-A."/>
            <person name="Dohnt M.F."/>
            <person name="Smythe L.D."/>
            <person name="McKay D.B."/>
            <person name="Craig S.B."/>
            <person name="Vinetz J.M."/>
            <person name="Sutton G.G."/>
            <person name="Nierman W.C."/>
            <person name="Fouts D.E."/>
        </authorList>
    </citation>
    <scope>NUCLEOTIDE SEQUENCE [LARGE SCALE GENOMIC DNA]</scope>
    <source>
        <strain evidence="2 3">LT2186</strain>
    </source>
</reference>
<proteinExistence type="predicted"/>
<name>M3I1C7_LEPIR</name>
<dbReference type="AlphaFoldDB" id="M3I1C7"/>
<accession>M3I1C7</accession>
<dbReference type="PANTHER" id="PTHR43215">
    <property type="entry name" value="RADIAL SPOKE HEAD 1 HOMOLOG"/>
    <property type="match status" value="1"/>
</dbReference>
<evidence type="ECO:0000313" key="2">
    <source>
        <dbReference type="EMBL" id="EMG09251.1"/>
    </source>
</evidence>
<comment type="caution">
    <text evidence="2">The sequence shown here is derived from an EMBL/GenBank/DDBJ whole genome shotgun (WGS) entry which is preliminary data.</text>
</comment>
<dbReference type="SUPFAM" id="SSF82185">
    <property type="entry name" value="Histone H3 K4-specific methyltransferase SET7/9 N-terminal domain"/>
    <property type="match status" value="1"/>
</dbReference>
<organism evidence="2 3">
    <name type="scientific">Leptospira interrogans serovar Grippotyphosa str. LT2186</name>
    <dbReference type="NCBI Taxonomy" id="1001599"/>
    <lineage>
        <taxon>Bacteria</taxon>
        <taxon>Pseudomonadati</taxon>
        <taxon>Spirochaetota</taxon>
        <taxon>Spirochaetia</taxon>
        <taxon>Leptospirales</taxon>
        <taxon>Leptospiraceae</taxon>
        <taxon>Leptospira</taxon>
    </lineage>
</organism>
<sequence length="243" mass="28031">MQKFDWTTFLFDFREPLLKYKSFETQIGFRYKNKGGGDGTFRNRSKNNLRVRSCFTFVFCILRLWKKNKGTTKKENVKTSNLQKKNKEVELEPDLKERKFFQEDALGQPKKYVEEVADSEPNRPYREETKSISAYLGATPGCKNGNCKSGQGIYVYDTGEVYSGTFKNDKRHGYGRIQYKDGDLYSGYFQNDKKVGTGTYRFANGAIFSGRFYDDGESAEGHLIVGKRKKECSIIRNKLSCHG</sequence>
<dbReference type="Pfam" id="PF02493">
    <property type="entry name" value="MORN"/>
    <property type="match status" value="2"/>
</dbReference>
<gene>
    <name evidence="2" type="ORF">LEP1GSC151_0733</name>
</gene>
<keyword evidence="1" id="KW-0677">Repeat</keyword>
<dbReference type="SMART" id="SM00698">
    <property type="entry name" value="MORN"/>
    <property type="match status" value="2"/>
</dbReference>
<dbReference type="EMBL" id="AFME02000328">
    <property type="protein sequence ID" value="EMG09251.1"/>
    <property type="molecule type" value="Genomic_DNA"/>
</dbReference>
<dbReference type="Gene3D" id="2.20.110.10">
    <property type="entry name" value="Histone H3 K4-specific methyltransferase SET7/9 N-terminal domain"/>
    <property type="match status" value="1"/>
</dbReference>
<protein>
    <submittedName>
        <fullName evidence="2">MORN repeat protein</fullName>
    </submittedName>
</protein>
<dbReference type="Proteomes" id="UP000011776">
    <property type="component" value="Unassembled WGS sequence"/>
</dbReference>
<dbReference type="PANTHER" id="PTHR43215:SF14">
    <property type="entry name" value="RADIAL SPOKE HEAD 1 HOMOLOG"/>
    <property type="match status" value="1"/>
</dbReference>
<dbReference type="BioCyc" id="LINT1001599:G11K9-1116-MONOMER"/>